<evidence type="ECO:0000313" key="3">
    <source>
        <dbReference type="EMBL" id="KKR31464.1"/>
    </source>
</evidence>
<dbReference type="GO" id="GO:0003887">
    <property type="term" value="F:DNA-directed DNA polymerase activity"/>
    <property type="evidence" value="ECO:0007669"/>
    <property type="project" value="TreeGrafter"/>
</dbReference>
<comment type="caution">
    <text evidence="3">The sequence shown here is derived from an EMBL/GenBank/DDBJ whole genome shotgun (WGS) entry which is preliminary data.</text>
</comment>
<dbReference type="PATRIC" id="fig|1618450.3.peg.1256"/>
<dbReference type="GO" id="GO:0003684">
    <property type="term" value="F:damaged DNA binding"/>
    <property type="evidence" value="ECO:0007669"/>
    <property type="project" value="InterPro"/>
</dbReference>
<dbReference type="Pfam" id="PF00817">
    <property type="entry name" value="IMS"/>
    <property type="match status" value="1"/>
</dbReference>
<dbReference type="Gene3D" id="3.40.1170.60">
    <property type="match status" value="1"/>
</dbReference>
<dbReference type="SUPFAM" id="SSF56672">
    <property type="entry name" value="DNA/RNA polymerases"/>
    <property type="match status" value="1"/>
</dbReference>
<evidence type="ECO:0000259" key="2">
    <source>
        <dbReference type="PROSITE" id="PS50173"/>
    </source>
</evidence>
<comment type="similarity">
    <text evidence="1">Belongs to the DNA polymerase type-Y family.</text>
</comment>
<feature type="domain" description="UmuC" evidence="2">
    <location>
        <begin position="12"/>
        <end position="195"/>
    </location>
</feature>
<dbReference type="GO" id="GO:0005829">
    <property type="term" value="C:cytosol"/>
    <property type="evidence" value="ECO:0007669"/>
    <property type="project" value="TreeGrafter"/>
</dbReference>
<name>A0A0G0PTF3_9BACT</name>
<dbReference type="PANTHER" id="PTHR11076:SF33">
    <property type="entry name" value="DNA POLYMERASE KAPPA"/>
    <property type="match status" value="1"/>
</dbReference>
<dbReference type="GO" id="GO:0006281">
    <property type="term" value="P:DNA repair"/>
    <property type="evidence" value="ECO:0007669"/>
    <property type="project" value="InterPro"/>
</dbReference>
<evidence type="ECO:0000256" key="1">
    <source>
        <dbReference type="ARBA" id="ARBA00010945"/>
    </source>
</evidence>
<protein>
    <submittedName>
        <fullName evidence="3">Nucleotidyltransferase/DNA polymerase involved in DNA repair</fullName>
    </submittedName>
</protein>
<dbReference type="Gene3D" id="3.30.1490.100">
    <property type="entry name" value="DNA polymerase, Y-family, little finger domain"/>
    <property type="match status" value="1"/>
</dbReference>
<dbReference type="SUPFAM" id="SSF100879">
    <property type="entry name" value="Lesion bypass DNA polymerase (Y-family), little finger domain"/>
    <property type="match status" value="1"/>
</dbReference>
<dbReference type="InterPro" id="IPR017961">
    <property type="entry name" value="DNA_pol_Y-fam_little_finger"/>
</dbReference>
<dbReference type="InterPro" id="IPR036775">
    <property type="entry name" value="DNA_pol_Y-fam_lit_finger_sf"/>
</dbReference>
<accession>A0A0G0PTF3</accession>
<dbReference type="InterPro" id="IPR050116">
    <property type="entry name" value="DNA_polymerase-Y"/>
</dbReference>
<reference evidence="3 4" key="1">
    <citation type="journal article" date="2015" name="Nature">
        <title>rRNA introns, odd ribosomes, and small enigmatic genomes across a large radiation of phyla.</title>
        <authorList>
            <person name="Brown C.T."/>
            <person name="Hug L.A."/>
            <person name="Thomas B.C."/>
            <person name="Sharon I."/>
            <person name="Castelle C.J."/>
            <person name="Singh A."/>
            <person name="Wilkins M.J."/>
            <person name="Williams K.H."/>
            <person name="Banfield J.F."/>
        </authorList>
    </citation>
    <scope>NUCLEOTIDE SEQUENCE [LARGE SCALE GENOMIC DNA]</scope>
</reference>
<dbReference type="Gene3D" id="3.30.70.270">
    <property type="match status" value="1"/>
</dbReference>
<sequence>MDLPINRNVPTIMHIDLNSCFATAEQQANPLLRDKPLCVAAYNSPNSCVISPSIEAKKLGIKVGMQVRDARLIYKNVIIRTPDPPKYRDIHQKFCKIFRDYSPNVTPKSIDEAVIDFNNVPAIKRGLVEIGREIKRRMRKEIGEWISCSIGIAPNRFLAKLGASLHKPDGLDVITYENLEEVYGKVNLIDLCGINTRFQARLNAYGISTPLEFLQAKCETLQHQVFKSICGYYWYLRLRGWEIDAVDFSRKSYGHQYALQRHTSDPQELYPMLMKLCEKTGRRLRRSENVAYGVHVSCVYNDHTYWHQSKTFRTPLYTTTDLYIKAILIFNNQPERKKVSQLAVSCFYLVPTEPEQLDLFYDLSSKKKKVSEATDKINDKYGEFVITPARMMGMKDTILDRVAFGGVKELEDLYGHS</sequence>
<dbReference type="AlphaFoldDB" id="A0A0G0PTF3"/>
<dbReference type="InterPro" id="IPR001126">
    <property type="entry name" value="UmuC"/>
</dbReference>
<dbReference type="EMBL" id="LBXN01000069">
    <property type="protein sequence ID" value="KKR31464.1"/>
    <property type="molecule type" value="Genomic_DNA"/>
</dbReference>
<dbReference type="Proteomes" id="UP000034539">
    <property type="component" value="Unassembled WGS sequence"/>
</dbReference>
<dbReference type="GO" id="GO:0042276">
    <property type="term" value="P:error-prone translesion synthesis"/>
    <property type="evidence" value="ECO:0007669"/>
    <property type="project" value="TreeGrafter"/>
</dbReference>
<dbReference type="PROSITE" id="PS50173">
    <property type="entry name" value="UMUC"/>
    <property type="match status" value="1"/>
</dbReference>
<keyword evidence="3" id="KW-0808">Transferase</keyword>
<organism evidence="3 4">
    <name type="scientific">Candidatus Gottesmanbacteria bacterium GW2011_GWC2_39_8</name>
    <dbReference type="NCBI Taxonomy" id="1618450"/>
    <lineage>
        <taxon>Bacteria</taxon>
        <taxon>Candidatus Gottesmaniibacteriota</taxon>
    </lineage>
</organism>
<dbReference type="GO" id="GO:0009432">
    <property type="term" value="P:SOS response"/>
    <property type="evidence" value="ECO:0007669"/>
    <property type="project" value="TreeGrafter"/>
</dbReference>
<dbReference type="Pfam" id="PF11799">
    <property type="entry name" value="IMS_C"/>
    <property type="match status" value="1"/>
</dbReference>
<proteinExistence type="inferred from homology"/>
<dbReference type="PANTHER" id="PTHR11076">
    <property type="entry name" value="DNA REPAIR POLYMERASE UMUC / TRANSFERASE FAMILY MEMBER"/>
    <property type="match status" value="1"/>
</dbReference>
<evidence type="ECO:0000313" key="4">
    <source>
        <dbReference type="Proteomes" id="UP000034539"/>
    </source>
</evidence>
<dbReference type="InterPro" id="IPR043128">
    <property type="entry name" value="Rev_trsase/Diguanyl_cyclase"/>
</dbReference>
<gene>
    <name evidence="3" type="ORF">UT63_C0069G0002</name>
</gene>
<dbReference type="InterPro" id="IPR043502">
    <property type="entry name" value="DNA/RNA_pol_sf"/>
</dbReference>